<gene>
    <name evidence="1" type="ORF">LPTSP3_g26480</name>
</gene>
<keyword evidence="2" id="KW-1185">Reference proteome</keyword>
<name>A0ABM7UT27_9LEPT</name>
<sequence length="208" mass="23717">MSKDKNIKVNNLSYGAILKVFNELSFEQKLYLIQKQDTFYQERIINLLPKSLGDLITEEINKLIILSGDEREDLINKIASLPTVFIQSESSDSNEKLSNLKSLARSISDDDSDNNLNNLNLVLYEICVLSKREGFVYLDFLLLREDGIQEDVFCWLLTELTMGADLSKVIKESSLFSMPSFGKSKYIGMLTKGLIYIQTAKDCTEFLK</sequence>
<protein>
    <submittedName>
        <fullName evidence="1">Uncharacterized protein</fullName>
    </submittedName>
</protein>
<reference evidence="1 2" key="1">
    <citation type="submission" date="2021-08" db="EMBL/GenBank/DDBJ databases">
        <title>Complete genome sequence of Leptospira kobayashii strain E30.</title>
        <authorList>
            <person name="Nakao R."/>
            <person name="Nakamura S."/>
            <person name="Masuzawa T."/>
            <person name="Koizumi N."/>
        </authorList>
    </citation>
    <scope>NUCLEOTIDE SEQUENCE [LARGE SCALE GENOMIC DNA]</scope>
    <source>
        <strain evidence="1 2">E30</strain>
    </source>
</reference>
<evidence type="ECO:0000313" key="2">
    <source>
        <dbReference type="Proteomes" id="UP000245263"/>
    </source>
</evidence>
<accession>A0ABM7UT27</accession>
<dbReference type="Proteomes" id="UP000245263">
    <property type="component" value="Chromosome 1"/>
</dbReference>
<dbReference type="RefSeq" id="WP_109020371.1">
    <property type="nucleotide sequence ID" value="NZ_AP025028.1"/>
</dbReference>
<dbReference type="EMBL" id="AP025028">
    <property type="protein sequence ID" value="BDA79718.1"/>
    <property type="molecule type" value="Genomic_DNA"/>
</dbReference>
<proteinExistence type="predicted"/>
<evidence type="ECO:0000313" key="1">
    <source>
        <dbReference type="EMBL" id="BDA79718.1"/>
    </source>
</evidence>
<organism evidence="1 2">
    <name type="scientific">Leptospira kobayashii</name>
    <dbReference type="NCBI Taxonomy" id="1917830"/>
    <lineage>
        <taxon>Bacteria</taxon>
        <taxon>Pseudomonadati</taxon>
        <taxon>Spirochaetota</taxon>
        <taxon>Spirochaetia</taxon>
        <taxon>Leptospirales</taxon>
        <taxon>Leptospiraceae</taxon>
        <taxon>Leptospira</taxon>
    </lineage>
</organism>